<protein>
    <submittedName>
        <fullName evidence="2">Uncharacterized protein</fullName>
    </submittedName>
</protein>
<reference evidence="2" key="2">
    <citation type="submission" date="2020-07" db="EMBL/GenBank/DDBJ databases">
        <authorList>
            <person name="Vera ALvarez R."/>
            <person name="Arias-Moreno D.M."/>
            <person name="Jimenez-Jacinto V."/>
            <person name="Jimenez-Bremont J.F."/>
            <person name="Swaminathan K."/>
            <person name="Moose S.P."/>
            <person name="Guerrero-Gonzalez M.L."/>
            <person name="Marino-Ramirez L."/>
            <person name="Landsman D."/>
            <person name="Rodriguez-Kessler M."/>
            <person name="Delgado-Sanchez P."/>
        </authorList>
    </citation>
    <scope>NUCLEOTIDE SEQUENCE</scope>
    <source>
        <tissue evidence="2">Cladode</tissue>
    </source>
</reference>
<dbReference type="EMBL" id="GISG01071310">
    <property type="protein sequence ID" value="MBA4629947.1"/>
    <property type="molecule type" value="Transcribed_RNA"/>
</dbReference>
<dbReference type="PANTHER" id="PTHR35737">
    <property type="entry name" value="CRYPTIC LOCI REGULATOR"/>
    <property type="match status" value="1"/>
</dbReference>
<evidence type="ECO:0000256" key="1">
    <source>
        <dbReference type="SAM" id="MobiDB-lite"/>
    </source>
</evidence>
<sequence length="180" mass="20582">MAAPGAADGDSDEWEFVNDDGFVYKRKKRRLDPASLARPPDPAPDPAFEDEERRRRKKKALLELKDRYQKEISLWENLSNTLKTMEENAKSRQDKQLCAEERENGGAQSSVLMDKRSGSWVTELLLQVEGQEEILRHFSHLCDVAESLCNAQDEKSKRAFLDLSLWTSSPHELMASLSED</sequence>
<evidence type="ECO:0000313" key="2">
    <source>
        <dbReference type="EMBL" id="MBA4629947.1"/>
    </source>
</evidence>
<name>A0A7C9D068_OPUST</name>
<feature type="region of interest" description="Disordered" evidence="1">
    <location>
        <begin position="28"/>
        <end position="55"/>
    </location>
</feature>
<dbReference type="AlphaFoldDB" id="A0A7C9D068"/>
<accession>A0A7C9D068</accession>
<dbReference type="PANTHER" id="PTHR35737:SF1">
    <property type="entry name" value="CRYPTIC LOCI REGULATOR"/>
    <property type="match status" value="1"/>
</dbReference>
<organism evidence="2">
    <name type="scientific">Opuntia streptacantha</name>
    <name type="common">Prickly pear cactus</name>
    <name type="synonym">Opuntia cardona</name>
    <dbReference type="NCBI Taxonomy" id="393608"/>
    <lineage>
        <taxon>Eukaryota</taxon>
        <taxon>Viridiplantae</taxon>
        <taxon>Streptophyta</taxon>
        <taxon>Embryophyta</taxon>
        <taxon>Tracheophyta</taxon>
        <taxon>Spermatophyta</taxon>
        <taxon>Magnoliopsida</taxon>
        <taxon>eudicotyledons</taxon>
        <taxon>Gunneridae</taxon>
        <taxon>Pentapetalae</taxon>
        <taxon>Caryophyllales</taxon>
        <taxon>Cactineae</taxon>
        <taxon>Cactaceae</taxon>
        <taxon>Opuntioideae</taxon>
        <taxon>Opuntia</taxon>
    </lineage>
</organism>
<reference evidence="2" key="1">
    <citation type="journal article" date="2013" name="J. Plant Res.">
        <title>Effect of fungi and light on seed germination of three Opuntia species from semiarid lands of central Mexico.</title>
        <authorList>
            <person name="Delgado-Sanchez P."/>
            <person name="Jimenez-Bremont J.F."/>
            <person name="Guerrero-Gonzalez Mde L."/>
            <person name="Flores J."/>
        </authorList>
    </citation>
    <scope>NUCLEOTIDE SEQUENCE</scope>
    <source>
        <tissue evidence="2">Cladode</tissue>
    </source>
</reference>
<proteinExistence type="predicted"/>